<protein>
    <recommendedName>
        <fullName evidence="5">Cobalt-precorrin-5B C(1)-methyltransferase</fullName>
        <ecNumber evidence="5">2.1.1.195</ecNumber>
    </recommendedName>
    <alternativeName>
        <fullName evidence="5">Cobalt-precorrin-6A synthase</fullName>
    </alternativeName>
</protein>
<evidence type="ECO:0000313" key="6">
    <source>
        <dbReference type="EMBL" id="SEH66357.1"/>
    </source>
</evidence>
<keyword evidence="4 5" id="KW-0949">S-adenosyl-L-methionine</keyword>
<dbReference type="Proteomes" id="UP000183190">
    <property type="component" value="Unassembled WGS sequence"/>
</dbReference>
<comment type="function">
    <text evidence="5">Catalyzes the methylation of C-1 in cobalt-precorrin-5B to form cobalt-precorrin-6A.</text>
</comment>
<organism evidence="6 7">
    <name type="scientific">Ruminococcus flavefaciens</name>
    <dbReference type="NCBI Taxonomy" id="1265"/>
    <lineage>
        <taxon>Bacteria</taxon>
        <taxon>Bacillati</taxon>
        <taxon>Bacillota</taxon>
        <taxon>Clostridia</taxon>
        <taxon>Eubacteriales</taxon>
        <taxon>Oscillospiraceae</taxon>
        <taxon>Ruminococcus</taxon>
    </lineage>
</organism>
<dbReference type="GO" id="GO:0032259">
    <property type="term" value="P:methylation"/>
    <property type="evidence" value="ECO:0007669"/>
    <property type="project" value="UniProtKB-KW"/>
</dbReference>
<sequence>MKLEEYIYKGSQKMRCGYTTGSCAAAAAKAAAEMLLTGRVLTAAEILTPKGIVIRPDIIEPVITENMASCAVEKDSGDDPDVTNGIKVFAAVSLAQKGVKIKGGVGIGRVTKAGLDQPVGEAAINSVPRKMITSAVMEIAEKYGYSGGFEVTVSVPEGVELAAKTYNPRMGIEGGISIIGTSGIVEPMSNTALIETIRTEAKMRRAEGQKNMLLTIGNYSESFVQEQMPFSLERSVTCSNFIGDAIDIGIELGFSSILIIGHIGKLVKLGAGIMNTHSSWADGRMEVLVTCGLFAGADTDTLKKLPDCATADAAMDILADAGYLEKTLDILSQRMDYYLRGRVKDEVKIAALAFSYKREINVKTAFADELIKAVSEEENG</sequence>
<dbReference type="PANTHER" id="PTHR35863">
    <property type="entry name" value="COBALT-PRECORRIN-5B C(1)-METHYLTRANSFERASE"/>
    <property type="match status" value="1"/>
</dbReference>
<keyword evidence="1 5" id="KW-0169">Cobalamin biosynthesis</keyword>
<dbReference type="EMBL" id="FNWV01000006">
    <property type="protein sequence ID" value="SEH66357.1"/>
    <property type="molecule type" value="Genomic_DNA"/>
</dbReference>
<evidence type="ECO:0000256" key="3">
    <source>
        <dbReference type="ARBA" id="ARBA00022679"/>
    </source>
</evidence>
<dbReference type="SUPFAM" id="SSF111342">
    <property type="entry name" value="CbiD-like"/>
    <property type="match status" value="1"/>
</dbReference>
<evidence type="ECO:0000256" key="4">
    <source>
        <dbReference type="ARBA" id="ARBA00022691"/>
    </source>
</evidence>
<dbReference type="InterPro" id="IPR002748">
    <property type="entry name" value="CbiD"/>
</dbReference>
<dbReference type="NCBIfam" id="TIGR00312">
    <property type="entry name" value="cbiD"/>
    <property type="match status" value="1"/>
</dbReference>
<dbReference type="PIRSF" id="PIRSF026782">
    <property type="entry name" value="CbiD"/>
    <property type="match status" value="1"/>
</dbReference>
<dbReference type="RefSeq" id="WP_074717006.1">
    <property type="nucleotide sequence ID" value="NZ_FNWV01000006.1"/>
</dbReference>
<dbReference type="InterPro" id="IPR036074">
    <property type="entry name" value="CbiD_sf"/>
</dbReference>
<comment type="catalytic activity">
    <reaction evidence="5">
        <text>Co-precorrin-5B + S-adenosyl-L-methionine = Co-precorrin-6A + S-adenosyl-L-homocysteine</text>
        <dbReference type="Rhea" id="RHEA:26285"/>
        <dbReference type="ChEBI" id="CHEBI:57856"/>
        <dbReference type="ChEBI" id="CHEBI:59789"/>
        <dbReference type="ChEBI" id="CHEBI:60063"/>
        <dbReference type="ChEBI" id="CHEBI:60064"/>
        <dbReference type="EC" id="2.1.1.195"/>
    </reaction>
</comment>
<dbReference type="GO" id="GO:0019251">
    <property type="term" value="P:anaerobic cobalamin biosynthetic process"/>
    <property type="evidence" value="ECO:0007669"/>
    <property type="project" value="UniProtKB-UniRule"/>
</dbReference>
<gene>
    <name evidence="5" type="primary">cbiD</name>
    <name evidence="6" type="ORF">SAMN02910265_02030</name>
</gene>
<dbReference type="Gene3D" id="3.30.2110.10">
    <property type="entry name" value="CbiD-like"/>
    <property type="match status" value="1"/>
</dbReference>
<dbReference type="OrthoDB" id="6439987at2"/>
<accession>A0A1H6K0B7</accession>
<dbReference type="UniPathway" id="UPA00148">
    <property type="reaction ID" value="UER00227"/>
</dbReference>
<evidence type="ECO:0000256" key="1">
    <source>
        <dbReference type="ARBA" id="ARBA00022573"/>
    </source>
</evidence>
<name>A0A1H6K0B7_RUMFL</name>
<keyword evidence="3 5" id="KW-0808">Transferase</keyword>
<evidence type="ECO:0000256" key="5">
    <source>
        <dbReference type="HAMAP-Rule" id="MF_00787"/>
    </source>
</evidence>
<proteinExistence type="inferred from homology"/>
<evidence type="ECO:0000313" key="7">
    <source>
        <dbReference type="Proteomes" id="UP000183190"/>
    </source>
</evidence>
<dbReference type="GO" id="GO:0043780">
    <property type="term" value="F:cobalt-precorrin-5B C1-methyltransferase activity"/>
    <property type="evidence" value="ECO:0007669"/>
    <property type="project" value="RHEA"/>
</dbReference>
<comment type="similarity">
    <text evidence="5">Belongs to the CbiD family.</text>
</comment>
<reference evidence="6 7" key="1">
    <citation type="submission" date="2016-10" db="EMBL/GenBank/DDBJ databases">
        <authorList>
            <person name="de Groot N.N."/>
        </authorList>
    </citation>
    <scope>NUCLEOTIDE SEQUENCE [LARGE SCALE GENOMIC DNA]</scope>
    <source>
        <strain evidence="6 7">YAD2003</strain>
    </source>
</reference>
<evidence type="ECO:0000256" key="2">
    <source>
        <dbReference type="ARBA" id="ARBA00022603"/>
    </source>
</evidence>
<dbReference type="PANTHER" id="PTHR35863:SF1">
    <property type="entry name" value="COBALT-PRECORRIN-5B C(1)-METHYLTRANSFERASE"/>
    <property type="match status" value="1"/>
</dbReference>
<dbReference type="AlphaFoldDB" id="A0A1H6K0B7"/>
<dbReference type="HAMAP" id="MF_00787">
    <property type="entry name" value="CbiD"/>
    <property type="match status" value="1"/>
</dbReference>
<keyword evidence="2 5" id="KW-0489">Methyltransferase</keyword>
<comment type="pathway">
    <text evidence="5">Cofactor biosynthesis; adenosylcobalamin biosynthesis; cob(II)yrinate a,c-diamide from sirohydrochlorin (anaerobic route): step 6/10.</text>
</comment>
<dbReference type="Pfam" id="PF01888">
    <property type="entry name" value="CbiD"/>
    <property type="match status" value="1"/>
</dbReference>
<dbReference type="EC" id="2.1.1.195" evidence="5"/>